<feature type="compositionally biased region" description="Pro residues" evidence="6">
    <location>
        <begin position="216"/>
        <end position="226"/>
    </location>
</feature>
<dbReference type="GO" id="GO:0000062">
    <property type="term" value="F:fatty-acyl-CoA binding"/>
    <property type="evidence" value="ECO:0007669"/>
    <property type="project" value="InterPro"/>
</dbReference>
<feature type="coiled-coil region" evidence="5">
    <location>
        <begin position="647"/>
        <end position="712"/>
    </location>
</feature>
<dbReference type="Pfam" id="PF00887">
    <property type="entry name" value="ACBP"/>
    <property type="match status" value="1"/>
</dbReference>
<feature type="compositionally biased region" description="Low complexity" evidence="6">
    <location>
        <begin position="594"/>
        <end position="603"/>
    </location>
</feature>
<dbReference type="PANTHER" id="PTHR46093:SF3">
    <property type="entry name" value="ACYL-COA-BINDING DOMAIN-CONTAINING PROTEIN 4"/>
    <property type="match status" value="1"/>
</dbReference>
<feature type="compositionally biased region" description="Basic and acidic residues" evidence="6">
    <location>
        <begin position="604"/>
        <end position="616"/>
    </location>
</feature>
<evidence type="ECO:0000313" key="9">
    <source>
        <dbReference type="Proteomes" id="UP001485043"/>
    </source>
</evidence>
<accession>A0AAW1TDS9</accession>
<dbReference type="PANTHER" id="PTHR46093">
    <property type="entry name" value="ACYL-COA-BINDING DOMAIN-CONTAINING PROTEIN 5"/>
    <property type="match status" value="1"/>
</dbReference>
<keyword evidence="2" id="KW-0880">Kelch repeat</keyword>
<dbReference type="Gene3D" id="2.120.10.80">
    <property type="entry name" value="Kelch-type beta propeller"/>
    <property type="match status" value="2"/>
</dbReference>
<keyword evidence="9" id="KW-1185">Reference proteome</keyword>
<dbReference type="InterPro" id="IPR035984">
    <property type="entry name" value="Acyl-CoA-binding_sf"/>
</dbReference>
<keyword evidence="3" id="KW-0677">Repeat</keyword>
<comment type="similarity">
    <text evidence="1">Belongs to the ACBP family.</text>
</comment>
<proteinExistence type="inferred from homology"/>
<dbReference type="InterPro" id="IPR000582">
    <property type="entry name" value="Acyl-CoA-binding_protein"/>
</dbReference>
<evidence type="ECO:0000313" key="8">
    <source>
        <dbReference type="EMBL" id="KAK9868001.1"/>
    </source>
</evidence>
<evidence type="ECO:0000256" key="3">
    <source>
        <dbReference type="ARBA" id="ARBA00022737"/>
    </source>
</evidence>
<dbReference type="Pfam" id="PF24681">
    <property type="entry name" value="Kelch_KLHDC2_KLHL20_DRC7"/>
    <property type="match status" value="1"/>
</dbReference>
<evidence type="ECO:0000256" key="4">
    <source>
        <dbReference type="ARBA" id="ARBA00023121"/>
    </source>
</evidence>
<feature type="compositionally biased region" description="Polar residues" evidence="6">
    <location>
        <begin position="103"/>
        <end position="115"/>
    </location>
</feature>
<dbReference type="InterPro" id="IPR006652">
    <property type="entry name" value="Kelch_1"/>
</dbReference>
<keyword evidence="4" id="KW-0446">Lipid-binding</keyword>
<dbReference type="InterPro" id="IPR056819">
    <property type="entry name" value="ACBP4-6_C"/>
</dbReference>
<feature type="compositionally biased region" description="Basic and acidic residues" evidence="6">
    <location>
        <begin position="623"/>
        <end position="633"/>
    </location>
</feature>
<feature type="compositionally biased region" description="Low complexity" evidence="6">
    <location>
        <begin position="116"/>
        <end position="137"/>
    </location>
</feature>
<feature type="compositionally biased region" description="Polar residues" evidence="6">
    <location>
        <begin position="556"/>
        <end position="567"/>
    </location>
</feature>
<organism evidence="8 9">
    <name type="scientific">Apatococcus fuscideae</name>
    <dbReference type="NCBI Taxonomy" id="2026836"/>
    <lineage>
        <taxon>Eukaryota</taxon>
        <taxon>Viridiplantae</taxon>
        <taxon>Chlorophyta</taxon>
        <taxon>core chlorophytes</taxon>
        <taxon>Trebouxiophyceae</taxon>
        <taxon>Chlorellales</taxon>
        <taxon>Chlorellaceae</taxon>
        <taxon>Apatococcus</taxon>
    </lineage>
</organism>
<dbReference type="EMBL" id="JALJOV010000051">
    <property type="protein sequence ID" value="KAK9868001.1"/>
    <property type="molecule type" value="Genomic_DNA"/>
</dbReference>
<dbReference type="InterPro" id="IPR014352">
    <property type="entry name" value="FERM/acyl-CoA-bd_prot_sf"/>
</dbReference>
<evidence type="ECO:0000256" key="6">
    <source>
        <dbReference type="SAM" id="MobiDB-lite"/>
    </source>
</evidence>
<evidence type="ECO:0000256" key="1">
    <source>
        <dbReference type="ARBA" id="ARBA00005567"/>
    </source>
</evidence>
<evidence type="ECO:0000259" key="7">
    <source>
        <dbReference type="PROSITE" id="PS51228"/>
    </source>
</evidence>
<dbReference type="SUPFAM" id="SSF47027">
    <property type="entry name" value="Acyl-CoA binding protein"/>
    <property type="match status" value="1"/>
</dbReference>
<evidence type="ECO:0000256" key="5">
    <source>
        <dbReference type="SAM" id="Coils"/>
    </source>
</evidence>
<comment type="caution">
    <text evidence="8">The sequence shown here is derived from an EMBL/GenBank/DDBJ whole genome shotgun (WGS) entry which is preliminary data.</text>
</comment>
<dbReference type="SUPFAM" id="SSF117281">
    <property type="entry name" value="Kelch motif"/>
    <property type="match status" value="1"/>
</dbReference>
<feature type="domain" description="ACB" evidence="7">
    <location>
        <begin position="13"/>
        <end position="101"/>
    </location>
</feature>
<dbReference type="Pfam" id="PF01344">
    <property type="entry name" value="Kelch_1"/>
    <property type="match status" value="1"/>
</dbReference>
<dbReference type="PROSITE" id="PS51228">
    <property type="entry name" value="ACB_2"/>
    <property type="match status" value="1"/>
</dbReference>
<feature type="region of interest" description="Disordered" evidence="6">
    <location>
        <begin position="215"/>
        <end position="235"/>
    </location>
</feature>
<name>A0AAW1TDS9_9CHLO</name>
<feature type="region of interest" description="Disordered" evidence="6">
    <location>
        <begin position="553"/>
        <end position="633"/>
    </location>
</feature>
<feature type="region of interest" description="Disordered" evidence="6">
    <location>
        <begin position="103"/>
        <end position="141"/>
    </location>
</feature>
<dbReference type="Gene3D" id="1.20.80.10">
    <property type="match status" value="1"/>
</dbReference>
<dbReference type="Pfam" id="PF24922">
    <property type="entry name" value="ACBP4_C"/>
    <property type="match status" value="1"/>
</dbReference>
<reference evidence="8 9" key="1">
    <citation type="journal article" date="2024" name="Nat. Commun.">
        <title>Phylogenomics reveals the evolutionary origins of lichenization in chlorophyte algae.</title>
        <authorList>
            <person name="Puginier C."/>
            <person name="Libourel C."/>
            <person name="Otte J."/>
            <person name="Skaloud P."/>
            <person name="Haon M."/>
            <person name="Grisel S."/>
            <person name="Petersen M."/>
            <person name="Berrin J.G."/>
            <person name="Delaux P.M."/>
            <person name="Dal Grande F."/>
            <person name="Keller J."/>
        </authorList>
    </citation>
    <scope>NUCLEOTIDE SEQUENCE [LARGE SCALE GENOMIC DNA]</scope>
    <source>
        <strain evidence="8 9">SAG 2523</strain>
    </source>
</reference>
<sequence>MAQTAATACTLPYPARFEAAQSFQHSPAAGENLKKDETKLLLYALQQQAKHGPCKDPKPWAWNVVDSAKWSSWAQLGKMSCVEAMRLFVKVIEDEQPDWWALSQSQEAPEMSSRQAAAAADGPEPAAPAANTPARVPLQNGHATVPPASLLEVGIPGEWALVETGGGKRPPPRYEQAVATVGSSMYMVGGNCSGRFLNDVWRLDLDRLAWTLLLPHHPPTPPPAPPTSRSRRQRKVNFKDVDVPAAENGEKEPLKPEPILPPVAGHTLLHWQDRLICIGGHTKAGKGEQTMAVYALDLSSLQWTTLQPSGTAPPARGSHTATLVGDRAFIFGGEDHQRQPHANIAVLHLPSMAWEPAEQDEDDPRPAARSAHTATCIREQWVVVFGGGSAAHCFSDVWALDTQRLRWLELRVAGSSPSPRAGHAAGVLEDVWYMVGGGNNVAGCRDAIALDLRHLPDGDLVWAHVADVEQHGPLACEGLSVQALPSQHALLAWGGYNGHYHNQLHCYKPGVPEQEPSAPSMVTGVAEAAGKVVAAVTEPIKAAAAAIAQPMAAKQNGPTPAESSAQPATKPEIGRSSPFAQVALQQAPPPPQPAAKAAASKPAPKTEQKPMERRTEGALGEVEAARREAATAKEAAGHELALMRRQLASAQSAHAASTKEVEALRAELAAEQAKKFEMEVERSEMHRKLQQTDDLQKELDSYRRMMNEAQAKGKTNGGIWGYISGAT</sequence>
<gene>
    <name evidence="8" type="ORF">WJX84_010049</name>
</gene>
<protein>
    <recommendedName>
        <fullName evidence="7">ACB domain-containing protein</fullName>
    </recommendedName>
</protein>
<keyword evidence="5" id="KW-0175">Coiled coil</keyword>
<dbReference type="AlphaFoldDB" id="A0AAW1TDS9"/>
<evidence type="ECO:0000256" key="2">
    <source>
        <dbReference type="ARBA" id="ARBA00022441"/>
    </source>
</evidence>
<dbReference type="InterPro" id="IPR015915">
    <property type="entry name" value="Kelch-typ_b-propeller"/>
</dbReference>
<dbReference type="Proteomes" id="UP001485043">
    <property type="component" value="Unassembled WGS sequence"/>
</dbReference>